<reference evidence="1 2" key="1">
    <citation type="submission" date="2023-07" db="EMBL/GenBank/DDBJ databases">
        <title>Genomic Encyclopedia of Type Strains, Phase IV (KMG-IV): sequencing the most valuable type-strain genomes for metagenomic binning, comparative biology and taxonomic classification.</title>
        <authorList>
            <person name="Goeker M."/>
        </authorList>
    </citation>
    <scope>NUCLEOTIDE SEQUENCE [LARGE SCALE GENOMIC DNA]</scope>
    <source>
        <strain evidence="1 2">DSM 1400</strain>
    </source>
</reference>
<gene>
    <name evidence="1" type="ORF">QOZ93_001480</name>
</gene>
<keyword evidence="2" id="KW-1185">Reference proteome</keyword>
<sequence length="49" mass="5852">MDKNKDLEIAKQCVFCRASHNEAECTLFKQKCWKWLLGECPGYVTRYEH</sequence>
<dbReference type="RefSeq" id="WP_162630368.1">
    <property type="nucleotide sequence ID" value="NZ_BAAACJ010000036.1"/>
</dbReference>
<accession>A0ABU0JUD5</accession>
<proteinExistence type="predicted"/>
<evidence type="ECO:0000313" key="2">
    <source>
        <dbReference type="Proteomes" id="UP001224418"/>
    </source>
</evidence>
<dbReference type="Proteomes" id="UP001224418">
    <property type="component" value="Unassembled WGS sequence"/>
</dbReference>
<protein>
    <submittedName>
        <fullName evidence="1">Uncharacterized protein</fullName>
    </submittedName>
</protein>
<organism evidence="1 2">
    <name type="scientific">Hathewaya limosa</name>
    <name type="common">Clostridium limosum</name>
    <dbReference type="NCBI Taxonomy" id="1536"/>
    <lineage>
        <taxon>Bacteria</taxon>
        <taxon>Bacillati</taxon>
        <taxon>Bacillota</taxon>
        <taxon>Clostridia</taxon>
        <taxon>Eubacteriales</taxon>
        <taxon>Clostridiaceae</taxon>
        <taxon>Hathewaya</taxon>
    </lineage>
</organism>
<comment type="caution">
    <text evidence="1">The sequence shown here is derived from an EMBL/GenBank/DDBJ whole genome shotgun (WGS) entry which is preliminary data.</text>
</comment>
<evidence type="ECO:0000313" key="1">
    <source>
        <dbReference type="EMBL" id="MDQ0479738.1"/>
    </source>
</evidence>
<name>A0ABU0JUD5_HATLI</name>
<dbReference type="EMBL" id="JAUSWN010000011">
    <property type="protein sequence ID" value="MDQ0479738.1"/>
    <property type="molecule type" value="Genomic_DNA"/>
</dbReference>